<name>A0A2M9G003_9PROT</name>
<evidence type="ECO:0000259" key="4">
    <source>
        <dbReference type="Pfam" id="PF09084"/>
    </source>
</evidence>
<evidence type="ECO:0000256" key="1">
    <source>
        <dbReference type="ARBA" id="ARBA00004418"/>
    </source>
</evidence>
<dbReference type="Pfam" id="PF09084">
    <property type="entry name" value="NMT1"/>
    <property type="match status" value="1"/>
</dbReference>
<gene>
    <name evidence="5" type="ORF">CVT23_13950</name>
</gene>
<dbReference type="AlphaFoldDB" id="A0A2M9G003"/>
<organism evidence="5 6">
    <name type="scientific">Minwuia thermotolerans</name>
    <dbReference type="NCBI Taxonomy" id="2056226"/>
    <lineage>
        <taxon>Bacteria</taxon>
        <taxon>Pseudomonadati</taxon>
        <taxon>Pseudomonadota</taxon>
        <taxon>Alphaproteobacteria</taxon>
        <taxon>Minwuiales</taxon>
        <taxon>Minwuiaceae</taxon>
        <taxon>Minwuia</taxon>
    </lineage>
</organism>
<dbReference type="SUPFAM" id="SSF53850">
    <property type="entry name" value="Periplasmic binding protein-like II"/>
    <property type="match status" value="1"/>
</dbReference>
<dbReference type="InterPro" id="IPR015168">
    <property type="entry name" value="SsuA/THI5"/>
</dbReference>
<keyword evidence="6" id="KW-1185">Reference proteome</keyword>
<protein>
    <recommendedName>
        <fullName evidence="4">SsuA/THI5-like domain-containing protein</fullName>
    </recommendedName>
</protein>
<proteinExistence type="inferred from homology"/>
<comment type="similarity">
    <text evidence="2">Belongs to the bacterial solute-binding protein SsuA/TauA family.</text>
</comment>
<dbReference type="PANTHER" id="PTHR30024:SF47">
    <property type="entry name" value="TAURINE-BINDING PERIPLASMIC PROTEIN"/>
    <property type="match status" value="1"/>
</dbReference>
<evidence type="ECO:0000256" key="2">
    <source>
        <dbReference type="ARBA" id="ARBA00010742"/>
    </source>
</evidence>
<dbReference type="GO" id="GO:0042597">
    <property type="term" value="C:periplasmic space"/>
    <property type="evidence" value="ECO:0007669"/>
    <property type="project" value="UniProtKB-SubCell"/>
</dbReference>
<dbReference type="EMBL" id="PHIG01000037">
    <property type="protein sequence ID" value="PJK29019.1"/>
    <property type="molecule type" value="Genomic_DNA"/>
</dbReference>
<feature type="domain" description="SsuA/THI5-like" evidence="4">
    <location>
        <begin position="23"/>
        <end position="218"/>
    </location>
</feature>
<keyword evidence="3" id="KW-0732">Signal</keyword>
<sequence length="296" mass="32515">MTVIRIQFTLFSAFYSPLISTFTGGFLQEEGLEPDWSVAKPGVSAIEALERGEADVIQSALSQGFGPLQKGETPSAVHFAQVNEMDGFFITGREADPDFDWKKLEGAEVVMFGGGQPQVMFKYACHRAGIDFDRIKAITPGGADAIDRAYREGQGQYVQQQGPYPQQLEADGVGRVVAQVGPKVGRCGFSSLAAKREWLETDMARAFMRAYAKTRRYMNEASAAEIARAEKPHFPDITEAALTDCIAAYQRLGCWTPHVEITRDAFEATLDIYQQSGGLTERFAYEQVCAEPPAIG</sequence>
<dbReference type="RefSeq" id="WP_164516491.1">
    <property type="nucleotide sequence ID" value="NZ_PHIG01000037.1"/>
</dbReference>
<reference evidence="5 6" key="1">
    <citation type="submission" date="2017-11" db="EMBL/GenBank/DDBJ databases">
        <title>Draft genome sequence of Rhizobiales bacterium SY3-13.</title>
        <authorList>
            <person name="Sun C."/>
        </authorList>
    </citation>
    <scope>NUCLEOTIDE SEQUENCE [LARGE SCALE GENOMIC DNA]</scope>
    <source>
        <strain evidence="5 6">SY3-13</strain>
    </source>
</reference>
<evidence type="ECO:0000256" key="3">
    <source>
        <dbReference type="ARBA" id="ARBA00022729"/>
    </source>
</evidence>
<dbReference type="Gene3D" id="3.40.190.10">
    <property type="entry name" value="Periplasmic binding protein-like II"/>
    <property type="match status" value="2"/>
</dbReference>
<dbReference type="Proteomes" id="UP000229498">
    <property type="component" value="Unassembled WGS sequence"/>
</dbReference>
<evidence type="ECO:0000313" key="5">
    <source>
        <dbReference type="EMBL" id="PJK29019.1"/>
    </source>
</evidence>
<dbReference type="PANTHER" id="PTHR30024">
    <property type="entry name" value="ALIPHATIC SULFONATES-BINDING PROTEIN-RELATED"/>
    <property type="match status" value="1"/>
</dbReference>
<comment type="subcellular location">
    <subcellularLocation>
        <location evidence="1">Periplasm</location>
    </subcellularLocation>
</comment>
<accession>A0A2M9G003</accession>
<evidence type="ECO:0000313" key="6">
    <source>
        <dbReference type="Proteomes" id="UP000229498"/>
    </source>
</evidence>
<comment type="caution">
    <text evidence="5">The sequence shown here is derived from an EMBL/GenBank/DDBJ whole genome shotgun (WGS) entry which is preliminary data.</text>
</comment>